<evidence type="ECO:0000313" key="3">
    <source>
        <dbReference type="Proteomes" id="UP000027238"/>
    </source>
</evidence>
<feature type="compositionally biased region" description="Polar residues" evidence="1">
    <location>
        <begin position="93"/>
        <end position="102"/>
    </location>
</feature>
<protein>
    <submittedName>
        <fullName evidence="2">Uncharacterized protein</fullName>
    </submittedName>
</protein>
<dbReference type="HOGENOM" id="CLU_2277331_0_0_1"/>
<feature type="region of interest" description="Disordered" evidence="1">
    <location>
        <begin position="68"/>
        <end position="102"/>
    </location>
</feature>
<evidence type="ECO:0000256" key="1">
    <source>
        <dbReference type="SAM" id="MobiDB-lite"/>
    </source>
</evidence>
<gene>
    <name evidence="2" type="ORF">CSUB01_10958</name>
</gene>
<evidence type="ECO:0000313" key="2">
    <source>
        <dbReference type="EMBL" id="KDN68661.1"/>
    </source>
</evidence>
<dbReference type="AlphaFoldDB" id="A0A066XSE0"/>
<feature type="compositionally biased region" description="Basic residues" evidence="1">
    <location>
        <begin position="68"/>
        <end position="81"/>
    </location>
</feature>
<sequence length="102" mass="12156">MTEYNAYRAMSTAELSAVTPKYEAIRDELEFRSQVYAKFFDEYILIETHEDIKLSVTEFYQLVKDMRHKNKSQKITHKRPRPRDPNRRIARGSQLNNSMLAQ</sequence>
<dbReference type="EMBL" id="JMSE01000639">
    <property type="protein sequence ID" value="KDN68661.1"/>
    <property type="molecule type" value="Genomic_DNA"/>
</dbReference>
<name>A0A066XSE0_COLSU</name>
<accession>A0A066XSE0</accession>
<dbReference type="Proteomes" id="UP000027238">
    <property type="component" value="Unassembled WGS sequence"/>
</dbReference>
<comment type="caution">
    <text evidence="2">The sequence shown here is derived from an EMBL/GenBank/DDBJ whole genome shotgun (WGS) entry which is preliminary data.</text>
</comment>
<organism evidence="2 3">
    <name type="scientific">Colletotrichum sublineola</name>
    <name type="common">Sorghum anthracnose fungus</name>
    <dbReference type="NCBI Taxonomy" id="1173701"/>
    <lineage>
        <taxon>Eukaryota</taxon>
        <taxon>Fungi</taxon>
        <taxon>Dikarya</taxon>
        <taxon>Ascomycota</taxon>
        <taxon>Pezizomycotina</taxon>
        <taxon>Sordariomycetes</taxon>
        <taxon>Hypocreomycetidae</taxon>
        <taxon>Glomerellales</taxon>
        <taxon>Glomerellaceae</taxon>
        <taxon>Colletotrichum</taxon>
        <taxon>Colletotrichum graminicola species complex</taxon>
    </lineage>
</organism>
<keyword evidence="3" id="KW-1185">Reference proteome</keyword>
<reference evidence="3" key="1">
    <citation type="journal article" date="2014" name="Genome Announc.">
        <title>Draft genome sequence of Colletotrichum sublineola, a destructive pathogen of cultivated sorghum.</title>
        <authorList>
            <person name="Baroncelli R."/>
            <person name="Sanz-Martin J.M."/>
            <person name="Rech G.E."/>
            <person name="Sukno S.A."/>
            <person name="Thon M.R."/>
        </authorList>
    </citation>
    <scope>NUCLEOTIDE SEQUENCE [LARGE SCALE GENOMIC DNA]</scope>
    <source>
        <strain evidence="3">TX430BB</strain>
    </source>
</reference>
<proteinExistence type="predicted"/>